<evidence type="ECO:0000256" key="1">
    <source>
        <dbReference type="ARBA" id="ARBA00001946"/>
    </source>
</evidence>
<organism evidence="11 12">
    <name type="scientific">Lentibacillus juripiscarius</name>
    <dbReference type="NCBI Taxonomy" id="257446"/>
    <lineage>
        <taxon>Bacteria</taxon>
        <taxon>Bacillati</taxon>
        <taxon>Bacillota</taxon>
        <taxon>Bacilli</taxon>
        <taxon>Bacillales</taxon>
        <taxon>Bacillaceae</taxon>
        <taxon>Lentibacillus</taxon>
    </lineage>
</organism>
<dbReference type="PRINTS" id="PR00113">
    <property type="entry name" value="ALKPHPHTASE"/>
</dbReference>
<dbReference type="EMBL" id="JBHUNA010000021">
    <property type="protein sequence ID" value="MFD2761289.1"/>
    <property type="molecule type" value="Genomic_DNA"/>
</dbReference>
<keyword evidence="12" id="KW-1185">Reference proteome</keyword>
<comment type="cofactor">
    <cofactor evidence="2">
        <name>Zn(2+)</name>
        <dbReference type="ChEBI" id="CHEBI:29105"/>
    </cofactor>
</comment>
<evidence type="ECO:0000256" key="6">
    <source>
        <dbReference type="ARBA" id="ARBA00022801"/>
    </source>
</evidence>
<accession>A0ABW5V8V9</accession>
<dbReference type="PANTHER" id="PTHR11596">
    <property type="entry name" value="ALKALINE PHOSPHATASE"/>
    <property type="match status" value="1"/>
</dbReference>
<dbReference type="SMART" id="SM00098">
    <property type="entry name" value="alkPPc"/>
    <property type="match status" value="1"/>
</dbReference>
<evidence type="ECO:0000256" key="5">
    <source>
        <dbReference type="ARBA" id="ARBA00022723"/>
    </source>
</evidence>
<dbReference type="Gene3D" id="1.10.60.40">
    <property type="match status" value="1"/>
</dbReference>
<evidence type="ECO:0000313" key="12">
    <source>
        <dbReference type="Proteomes" id="UP001597502"/>
    </source>
</evidence>
<dbReference type="Pfam" id="PF00245">
    <property type="entry name" value="Alk_phosphatase"/>
    <property type="match status" value="1"/>
</dbReference>
<comment type="cofactor">
    <cofactor evidence="1">
        <name>Mg(2+)</name>
        <dbReference type="ChEBI" id="CHEBI:18420"/>
    </cofactor>
</comment>
<keyword evidence="7" id="KW-0862">Zinc</keyword>
<sequence length="477" mass="51500">MKKSFKLIGGVALAGVLTATAIFYSDVTEAKKNGDHRSNQGVAKNVILLVGDGMGQNQISAASYFKGEGYGANDLTMSEFKNIGFARTFSHDNVVTDSAAAATAFSASHKTDNGVLGKAPRQEEHSENEKHFNVGTVLEKAEKAGKATGLVSTARITHATPAAFASHIDDRNKENIIAKQMLLDHDIEVLLGGGKRHFLPKDQGGRREDGKNLMEAAEKKGYEVLGNKDDLEDADSGKLLGLFNDSHMTYELDRELTEEPNLAAMTEKALDVVEDDKEGFFLMVEGGRIDHAGHANYPAANIHDTLAFDDAVSVAKEFAKENKNTLVIVTADHETGGMSIGAKGTYGFNKGVLHDVKRTSEYIGNQLNYERTNSKDVITKYTGIKELTQEEIKTIKNAKSAGSGVADVISNRALIGWTTTGHTAVNVPVLAYGPQSSKLAGTIDNTVIADVIANAMKVKDNDDDEDDEFEKEDEEDE</sequence>
<dbReference type="CDD" id="cd16012">
    <property type="entry name" value="ALP"/>
    <property type="match status" value="1"/>
</dbReference>
<comment type="caution">
    <text evidence="11">The sequence shown here is derived from an EMBL/GenBank/DDBJ whole genome shotgun (WGS) entry which is preliminary data.</text>
</comment>
<keyword evidence="8" id="KW-0460">Magnesium</keyword>
<dbReference type="InterPro" id="IPR017850">
    <property type="entry name" value="Alkaline_phosphatase_core_sf"/>
</dbReference>
<keyword evidence="6" id="KW-0378">Hydrolase</keyword>
<dbReference type="Gene3D" id="3.40.720.10">
    <property type="entry name" value="Alkaline Phosphatase, subunit A"/>
    <property type="match status" value="1"/>
</dbReference>
<evidence type="ECO:0000313" key="11">
    <source>
        <dbReference type="EMBL" id="MFD2761289.1"/>
    </source>
</evidence>
<dbReference type="RefSeq" id="WP_382393643.1">
    <property type="nucleotide sequence ID" value="NZ_JBHUNA010000021.1"/>
</dbReference>
<dbReference type="SUPFAM" id="SSF53649">
    <property type="entry name" value="Alkaline phosphatase-like"/>
    <property type="match status" value="1"/>
</dbReference>
<dbReference type="PROSITE" id="PS00123">
    <property type="entry name" value="ALKALINE_PHOSPHATASE"/>
    <property type="match status" value="1"/>
</dbReference>
<proteinExistence type="inferred from homology"/>
<dbReference type="InterPro" id="IPR018299">
    <property type="entry name" value="Alkaline_phosphatase_AS"/>
</dbReference>
<evidence type="ECO:0000256" key="4">
    <source>
        <dbReference type="ARBA" id="ARBA00022553"/>
    </source>
</evidence>
<evidence type="ECO:0000256" key="10">
    <source>
        <dbReference type="SAM" id="SignalP"/>
    </source>
</evidence>
<dbReference type="Proteomes" id="UP001597502">
    <property type="component" value="Unassembled WGS sequence"/>
</dbReference>
<evidence type="ECO:0000256" key="2">
    <source>
        <dbReference type="ARBA" id="ARBA00001947"/>
    </source>
</evidence>
<comment type="similarity">
    <text evidence="3 9">Belongs to the alkaline phosphatase family.</text>
</comment>
<dbReference type="InterPro" id="IPR001952">
    <property type="entry name" value="Alkaline_phosphatase"/>
</dbReference>
<name>A0ABW5V8V9_9BACI</name>
<evidence type="ECO:0000256" key="3">
    <source>
        <dbReference type="ARBA" id="ARBA00005984"/>
    </source>
</evidence>
<gene>
    <name evidence="11" type="ORF">ACFSUO_09930</name>
</gene>
<evidence type="ECO:0000256" key="7">
    <source>
        <dbReference type="ARBA" id="ARBA00022833"/>
    </source>
</evidence>
<feature type="chain" id="PRO_5045380080" evidence="10">
    <location>
        <begin position="22"/>
        <end position="477"/>
    </location>
</feature>
<keyword evidence="4" id="KW-0597">Phosphoprotein</keyword>
<evidence type="ECO:0000256" key="8">
    <source>
        <dbReference type="ARBA" id="ARBA00022842"/>
    </source>
</evidence>
<feature type="signal peptide" evidence="10">
    <location>
        <begin position="1"/>
        <end position="21"/>
    </location>
</feature>
<protein>
    <submittedName>
        <fullName evidence="11">Alkaline phosphatase</fullName>
    </submittedName>
</protein>
<keyword evidence="10" id="KW-0732">Signal</keyword>
<dbReference type="PANTHER" id="PTHR11596:SF5">
    <property type="entry name" value="ALKALINE PHOSPHATASE"/>
    <property type="match status" value="1"/>
</dbReference>
<reference evidence="12" key="1">
    <citation type="journal article" date="2019" name="Int. J. Syst. Evol. Microbiol.">
        <title>The Global Catalogue of Microorganisms (GCM) 10K type strain sequencing project: providing services to taxonomists for standard genome sequencing and annotation.</title>
        <authorList>
            <consortium name="The Broad Institute Genomics Platform"/>
            <consortium name="The Broad Institute Genome Sequencing Center for Infectious Disease"/>
            <person name="Wu L."/>
            <person name="Ma J."/>
        </authorList>
    </citation>
    <scope>NUCLEOTIDE SEQUENCE [LARGE SCALE GENOMIC DNA]</scope>
    <source>
        <strain evidence="12">TISTR 1535</strain>
    </source>
</reference>
<evidence type="ECO:0000256" key="9">
    <source>
        <dbReference type="RuleBase" id="RU003946"/>
    </source>
</evidence>
<keyword evidence="5" id="KW-0479">Metal-binding</keyword>